<accession>A0A6C0JWA8</accession>
<dbReference type="AlphaFoldDB" id="A0A6C0JWA8"/>
<dbReference type="Pfam" id="PF19063">
    <property type="entry name" value="DUF5759"/>
    <property type="match status" value="1"/>
</dbReference>
<reference evidence="1" key="1">
    <citation type="journal article" date="2020" name="Nature">
        <title>Giant virus diversity and host interactions through global metagenomics.</title>
        <authorList>
            <person name="Schulz F."/>
            <person name="Roux S."/>
            <person name="Paez-Espino D."/>
            <person name="Jungbluth S."/>
            <person name="Walsh D.A."/>
            <person name="Denef V.J."/>
            <person name="McMahon K.D."/>
            <person name="Konstantinidis K.T."/>
            <person name="Eloe-Fadrosh E.A."/>
            <person name="Kyrpides N.C."/>
            <person name="Woyke T."/>
        </authorList>
    </citation>
    <scope>NUCLEOTIDE SEQUENCE</scope>
    <source>
        <strain evidence="1">GVMAG-S-1064190-84</strain>
    </source>
</reference>
<protein>
    <submittedName>
        <fullName evidence="1">Uncharacterized protein</fullName>
    </submittedName>
</protein>
<dbReference type="EMBL" id="MN740700">
    <property type="protein sequence ID" value="QHU08980.1"/>
    <property type="molecule type" value="Genomic_DNA"/>
</dbReference>
<dbReference type="InterPro" id="IPR043977">
    <property type="entry name" value="DUF5759"/>
</dbReference>
<sequence>MLRINDVATVDYERKRIRKETYKRIYEQFCRKIKQSTEMGYKYVLLTIPSFLFGFPSFDRGMALIYLERQFRNGGFEVYRVEPYSLYISWVINNKKQKPSTDTEPIKQEEDIELPTLINLKKAANRYRKGGA</sequence>
<proteinExistence type="predicted"/>
<organism evidence="1">
    <name type="scientific">viral metagenome</name>
    <dbReference type="NCBI Taxonomy" id="1070528"/>
    <lineage>
        <taxon>unclassified sequences</taxon>
        <taxon>metagenomes</taxon>
        <taxon>organismal metagenomes</taxon>
    </lineage>
</organism>
<evidence type="ECO:0000313" key="1">
    <source>
        <dbReference type="EMBL" id="QHU08980.1"/>
    </source>
</evidence>
<name>A0A6C0JWA8_9ZZZZ</name>